<dbReference type="InterPro" id="IPR046497">
    <property type="entry name" value="DUF6590"/>
</dbReference>
<name>A0AAV9N7U3_9EURO</name>
<keyword evidence="4" id="KW-1185">Reference proteome</keyword>
<dbReference type="EMBL" id="JAVRRD010000015">
    <property type="protein sequence ID" value="KAK5051336.1"/>
    <property type="molecule type" value="Genomic_DNA"/>
</dbReference>
<evidence type="ECO:0000259" key="2">
    <source>
        <dbReference type="Pfam" id="PF20233"/>
    </source>
</evidence>
<organism evidence="3 4">
    <name type="scientific">Exophiala bonariae</name>
    <dbReference type="NCBI Taxonomy" id="1690606"/>
    <lineage>
        <taxon>Eukaryota</taxon>
        <taxon>Fungi</taxon>
        <taxon>Dikarya</taxon>
        <taxon>Ascomycota</taxon>
        <taxon>Pezizomycotina</taxon>
        <taxon>Eurotiomycetes</taxon>
        <taxon>Chaetothyriomycetidae</taxon>
        <taxon>Chaetothyriales</taxon>
        <taxon>Herpotrichiellaceae</taxon>
        <taxon>Exophiala</taxon>
    </lineage>
</organism>
<feature type="compositionally biased region" description="Polar residues" evidence="1">
    <location>
        <begin position="583"/>
        <end position="595"/>
    </location>
</feature>
<feature type="domain" description="DUF6590" evidence="2">
    <location>
        <begin position="615"/>
        <end position="774"/>
    </location>
</feature>
<dbReference type="GeneID" id="89971182"/>
<sequence length="787" mass="87508">MGKFTLVTDYKKDPDGVVRGKVRDKDGLLSQTHFLGIGTPNNDPLILGRLYWHEKGTNNLEEIPRSMPPVEGLRGRSVGPSSRTSNDRLEGARRRPSRSRSPLTEDDEELPLSSPSTAEKNFVISTSNKNRNTRGAETRGGRPVEIKSLPIRSATGIDQVAERPLMGTSPYNAHLDQLDSTMGRTALNQEPRVTNHVGEGSAPSQQNMLASPLARLNLPSDVLDFIKLPINRFRGILTFLSDHPRFLRSGQIPMFDDAAVEAMVAGDLVLMQQCIQRRIIATQCMKSAGYDPNYLKCLIQNDPIVGKHFYDSVNQFVLSTKMKAAARKTNKLGSLSQTLGYVQVNTAMNPAISYPHTAATQPTARSPGNAVPETRYPVVPGPFEADGNDRYGTSLPYPSSANVPVSALQPQISAAPMHAAAWSGDNGRDDYHDDQPGHYLPQMGNINSGSVRTYRQGGERQPQHREPGDTDRGVGRSGPPASHNSPQPGPNNPQPGYNHPQPGYNHPQSGYNHPQMPHREPGDTDRQPTYADHQQGQSNPHYNQLSARTYASTSSDQGLRRDSQPTATVTSNPQRDEDYFSGITRQAVSKSTRVSGRQFEDPEKLDRRFKLQDGKTFFTQGRVFMMMYPEPKGKNPKSSDILDTGPDSSLSVIKDRYKQDVFTHEKRFVVIRWREGYCLCVPINSYRDSGVAKKGMQRREKAAHAIIYDNSKRPTMPILPGEEDIVKKPIAVDMIGSHTLTKTSRIHFAKIYTIEWNVKVMAIGKIADKSTDLVEEYWRKELIYGES</sequence>
<protein>
    <recommendedName>
        <fullName evidence="2">DUF6590 domain-containing protein</fullName>
    </recommendedName>
</protein>
<feature type="compositionally biased region" description="Low complexity" evidence="1">
    <location>
        <begin position="494"/>
        <end position="504"/>
    </location>
</feature>
<dbReference type="Proteomes" id="UP001358417">
    <property type="component" value="Unassembled WGS sequence"/>
</dbReference>
<feature type="region of interest" description="Disordered" evidence="1">
    <location>
        <begin position="358"/>
        <end position="394"/>
    </location>
</feature>
<evidence type="ECO:0000313" key="4">
    <source>
        <dbReference type="Proteomes" id="UP001358417"/>
    </source>
</evidence>
<evidence type="ECO:0000313" key="3">
    <source>
        <dbReference type="EMBL" id="KAK5051336.1"/>
    </source>
</evidence>
<accession>A0AAV9N7U3</accession>
<feature type="compositionally biased region" description="Basic and acidic residues" evidence="1">
    <location>
        <begin position="517"/>
        <end position="526"/>
    </location>
</feature>
<feature type="compositionally biased region" description="Basic and acidic residues" evidence="1">
    <location>
        <begin position="426"/>
        <end position="436"/>
    </location>
</feature>
<feature type="compositionally biased region" description="Polar residues" evidence="1">
    <location>
        <begin position="113"/>
        <end position="133"/>
    </location>
</feature>
<comment type="caution">
    <text evidence="3">The sequence shown here is derived from an EMBL/GenBank/DDBJ whole genome shotgun (WGS) entry which is preliminary data.</text>
</comment>
<feature type="compositionally biased region" description="Basic and acidic residues" evidence="1">
    <location>
        <begin position="134"/>
        <end position="145"/>
    </location>
</feature>
<feature type="compositionally biased region" description="Polar residues" evidence="1">
    <location>
        <begin position="564"/>
        <end position="573"/>
    </location>
</feature>
<feature type="region of interest" description="Disordered" evidence="1">
    <location>
        <begin position="61"/>
        <end position="146"/>
    </location>
</feature>
<dbReference type="RefSeq" id="XP_064705563.1">
    <property type="nucleotide sequence ID" value="XM_064846583.1"/>
</dbReference>
<feature type="compositionally biased region" description="Polar residues" evidence="1">
    <location>
        <begin position="532"/>
        <end position="557"/>
    </location>
</feature>
<evidence type="ECO:0000256" key="1">
    <source>
        <dbReference type="SAM" id="MobiDB-lite"/>
    </source>
</evidence>
<reference evidence="3 4" key="1">
    <citation type="submission" date="2023-08" db="EMBL/GenBank/DDBJ databases">
        <title>Black Yeasts Isolated from many extreme environments.</title>
        <authorList>
            <person name="Coleine C."/>
            <person name="Stajich J.E."/>
            <person name="Selbmann L."/>
        </authorList>
    </citation>
    <scope>NUCLEOTIDE SEQUENCE [LARGE SCALE GENOMIC DNA]</scope>
    <source>
        <strain evidence="3 4">CCFEE 5792</strain>
    </source>
</reference>
<dbReference type="AlphaFoldDB" id="A0AAV9N7U3"/>
<gene>
    <name evidence="3" type="ORF">LTR84_002988</name>
</gene>
<proteinExistence type="predicted"/>
<feature type="compositionally biased region" description="Polar residues" evidence="1">
    <location>
        <begin position="444"/>
        <end position="453"/>
    </location>
</feature>
<feature type="region of interest" description="Disordered" evidence="1">
    <location>
        <begin position="418"/>
        <end position="601"/>
    </location>
</feature>
<dbReference type="Pfam" id="PF20233">
    <property type="entry name" value="DUF6590"/>
    <property type="match status" value="1"/>
</dbReference>
<feature type="compositionally biased region" description="Basic and acidic residues" evidence="1">
    <location>
        <begin position="457"/>
        <end position="474"/>
    </location>
</feature>